<dbReference type="InterPro" id="IPR019808">
    <property type="entry name" value="Histidine_triad_CS"/>
</dbReference>
<protein>
    <submittedName>
        <fullName evidence="5">Histidine triad nucleotide-binding protein</fullName>
    </submittedName>
</protein>
<feature type="active site" description="Tele-AMP-histidine intermediate" evidence="1">
    <location>
        <position position="97"/>
    </location>
</feature>
<dbReference type="Proteomes" id="UP000176901">
    <property type="component" value="Unassembled WGS sequence"/>
</dbReference>
<dbReference type="InterPro" id="IPR011146">
    <property type="entry name" value="HIT-like"/>
</dbReference>
<feature type="short sequence motif" description="Histidine triad motif" evidence="2 3">
    <location>
        <begin position="95"/>
        <end position="99"/>
    </location>
</feature>
<evidence type="ECO:0000313" key="5">
    <source>
        <dbReference type="EMBL" id="OHA67270.1"/>
    </source>
</evidence>
<reference evidence="5 6" key="1">
    <citation type="journal article" date="2016" name="Nat. Commun.">
        <title>Thousands of microbial genomes shed light on interconnected biogeochemical processes in an aquifer system.</title>
        <authorList>
            <person name="Anantharaman K."/>
            <person name="Brown C.T."/>
            <person name="Hug L.A."/>
            <person name="Sharon I."/>
            <person name="Castelle C.J."/>
            <person name="Probst A.J."/>
            <person name="Thomas B.C."/>
            <person name="Singh A."/>
            <person name="Wilkins M.J."/>
            <person name="Karaoz U."/>
            <person name="Brodie E.L."/>
            <person name="Williams K.H."/>
            <person name="Hubbard S.S."/>
            <person name="Banfield J.F."/>
        </authorList>
    </citation>
    <scope>NUCLEOTIDE SEQUENCE [LARGE SCALE GENOMIC DNA]</scope>
</reference>
<dbReference type="InterPro" id="IPR001310">
    <property type="entry name" value="Histidine_triad_HIT"/>
</dbReference>
<dbReference type="GO" id="GO:0003824">
    <property type="term" value="F:catalytic activity"/>
    <property type="evidence" value="ECO:0007669"/>
    <property type="project" value="InterPro"/>
</dbReference>
<sequence>MDCLFCKIVRKEIPADIVLEDEKFLVFHDIKPKAPLHLLIIPKKHIHSIDHVAIEDKELMGELILTSQKVARQHNLKGYKLQINVGREGGQVVDHIHLHLLAEIARSDTL</sequence>
<name>A0A1G2R347_9BACT</name>
<accession>A0A1G2R347</accession>
<comment type="caution">
    <text evidence="5">The sequence shown here is derived from an EMBL/GenBank/DDBJ whole genome shotgun (WGS) entry which is preliminary data.</text>
</comment>
<dbReference type="PROSITE" id="PS00892">
    <property type="entry name" value="HIT_1"/>
    <property type="match status" value="1"/>
</dbReference>
<dbReference type="Pfam" id="PF11969">
    <property type="entry name" value="DcpS_C"/>
    <property type="match status" value="1"/>
</dbReference>
<dbReference type="PANTHER" id="PTHR23089">
    <property type="entry name" value="HISTIDINE TRIAD HIT PROTEIN"/>
    <property type="match status" value="1"/>
</dbReference>
<feature type="domain" description="HIT" evidence="4">
    <location>
        <begin position="4"/>
        <end position="110"/>
    </location>
</feature>
<dbReference type="PRINTS" id="PR00332">
    <property type="entry name" value="HISTRIAD"/>
</dbReference>
<dbReference type="EMBL" id="MHTW01000015">
    <property type="protein sequence ID" value="OHA67270.1"/>
    <property type="molecule type" value="Genomic_DNA"/>
</dbReference>
<organism evidence="5 6">
    <name type="scientific">Candidatus Wildermuthbacteria bacterium RIFCSPHIGHO2_02_FULL_47_12</name>
    <dbReference type="NCBI Taxonomy" id="1802451"/>
    <lineage>
        <taxon>Bacteria</taxon>
        <taxon>Candidatus Wildermuthiibacteriota</taxon>
    </lineage>
</organism>
<evidence type="ECO:0000256" key="2">
    <source>
        <dbReference type="PIRSR" id="PIRSR601310-3"/>
    </source>
</evidence>
<gene>
    <name evidence="5" type="ORF">A3C82_00205</name>
</gene>
<dbReference type="PROSITE" id="PS51084">
    <property type="entry name" value="HIT_2"/>
    <property type="match status" value="1"/>
</dbReference>
<dbReference type="STRING" id="1802451.A3C82_00205"/>
<evidence type="ECO:0000256" key="3">
    <source>
        <dbReference type="PROSITE-ProRule" id="PRU00464"/>
    </source>
</evidence>
<dbReference type="AlphaFoldDB" id="A0A1G2R347"/>
<dbReference type="InterPro" id="IPR036265">
    <property type="entry name" value="HIT-like_sf"/>
</dbReference>
<evidence type="ECO:0000256" key="1">
    <source>
        <dbReference type="PIRSR" id="PIRSR601310-1"/>
    </source>
</evidence>
<dbReference type="CDD" id="cd01276">
    <property type="entry name" value="PKCI_related"/>
    <property type="match status" value="1"/>
</dbReference>
<evidence type="ECO:0000259" key="4">
    <source>
        <dbReference type="PROSITE" id="PS51084"/>
    </source>
</evidence>
<dbReference type="Gene3D" id="3.30.428.10">
    <property type="entry name" value="HIT-like"/>
    <property type="match status" value="1"/>
</dbReference>
<evidence type="ECO:0000313" key="6">
    <source>
        <dbReference type="Proteomes" id="UP000176901"/>
    </source>
</evidence>
<dbReference type="SUPFAM" id="SSF54197">
    <property type="entry name" value="HIT-like"/>
    <property type="match status" value="1"/>
</dbReference>
<proteinExistence type="predicted"/>